<dbReference type="InterPro" id="IPR023476">
    <property type="entry name" value="Pep_tRNA_hydro_II_dom_sf"/>
</dbReference>
<dbReference type="SUPFAM" id="SSF102462">
    <property type="entry name" value="Peptidyl-tRNA hydrolase II"/>
    <property type="match status" value="1"/>
</dbReference>
<dbReference type="Pfam" id="PF09391">
    <property type="entry name" value="DUF2000"/>
    <property type="match status" value="1"/>
</dbReference>
<evidence type="ECO:0000313" key="1">
    <source>
        <dbReference type="EMBL" id="TGG91690.1"/>
    </source>
</evidence>
<organism evidence="1 2">
    <name type="scientific">Natronospirillum operosum</name>
    <dbReference type="NCBI Taxonomy" id="2759953"/>
    <lineage>
        <taxon>Bacteria</taxon>
        <taxon>Pseudomonadati</taxon>
        <taxon>Pseudomonadota</taxon>
        <taxon>Gammaproteobacteria</taxon>
        <taxon>Oceanospirillales</taxon>
        <taxon>Natronospirillaceae</taxon>
        <taxon>Natronospirillum</taxon>
    </lineage>
</organism>
<sequence length="144" mass="15388">MTDTFRDRAPIPERCVIVVDDELAAGQAANAAAVIALTVGQRHPGLVGAPLIDASNHEHPGLIPIGIAVLAAGQDDLVEIRHKGIIANCDIVDFPIQGQQTKDYAAFRDAVAQVETRDLRYAGIALVGDSKPIRKTVAKCRLFK</sequence>
<comment type="caution">
    <text evidence="1">The sequence shown here is derived from an EMBL/GenBank/DDBJ whole genome shotgun (WGS) entry which is preliminary data.</text>
</comment>
<dbReference type="RefSeq" id="WP_135484101.1">
    <property type="nucleotide sequence ID" value="NZ_SRMF01000007.1"/>
</dbReference>
<reference evidence="1 2" key="1">
    <citation type="submission" date="2019-04" db="EMBL/GenBank/DDBJ databases">
        <title>Natronospirillum operosus gen. nov., sp. nov., a haloalkaliphilic satellite isolated from decaying biomass of laboratory culture of cyanobacterium Geitlerinema sp. and proposal of Natronospirillaceae fam. nov. and Saccharospirillaceae fam. nov.</title>
        <authorList>
            <person name="Kevbrin V."/>
            <person name="Boltyanskaya Y."/>
            <person name="Koziaeva V."/>
            <person name="Grouzdev D.S."/>
            <person name="Park M."/>
            <person name="Cho J."/>
        </authorList>
    </citation>
    <scope>NUCLEOTIDE SEQUENCE [LARGE SCALE GENOMIC DNA]</scope>
    <source>
        <strain evidence="1 2">G-116</strain>
    </source>
</reference>
<dbReference type="AlphaFoldDB" id="A0A4Z0WB49"/>
<dbReference type="Proteomes" id="UP000297475">
    <property type="component" value="Unassembled WGS sequence"/>
</dbReference>
<dbReference type="OrthoDB" id="9095096at2"/>
<evidence type="ECO:0000313" key="2">
    <source>
        <dbReference type="Proteomes" id="UP000297475"/>
    </source>
</evidence>
<dbReference type="Gene3D" id="3.40.1490.10">
    <property type="entry name" value="Bit1"/>
    <property type="match status" value="1"/>
</dbReference>
<dbReference type="InterPro" id="IPR018988">
    <property type="entry name" value="DUF2000"/>
</dbReference>
<name>A0A4Z0WB49_9GAMM</name>
<dbReference type="PIRSF" id="PIRSF033736">
    <property type="entry name" value="UCP033763"/>
    <property type="match status" value="1"/>
</dbReference>
<dbReference type="InterPro" id="IPR017021">
    <property type="entry name" value="UCP033763"/>
</dbReference>
<gene>
    <name evidence="1" type="ORF">E4656_14940</name>
</gene>
<proteinExistence type="predicted"/>
<keyword evidence="2" id="KW-1185">Reference proteome</keyword>
<protein>
    <submittedName>
        <fullName evidence="1">DUF2000 domain-containing protein</fullName>
    </submittedName>
</protein>
<dbReference type="EMBL" id="SRMF01000007">
    <property type="protein sequence ID" value="TGG91690.1"/>
    <property type="molecule type" value="Genomic_DNA"/>
</dbReference>
<accession>A0A4Z0WB49</accession>